<dbReference type="PANTHER" id="PTHR42052:SF1">
    <property type="entry name" value="ABM DOMAIN-CONTAINING PROTEIN"/>
    <property type="match status" value="1"/>
</dbReference>
<name>A0AAE0HMN2_9PEZI</name>
<dbReference type="EMBL" id="JAUEPN010000002">
    <property type="protein sequence ID" value="KAK3299325.1"/>
    <property type="molecule type" value="Genomic_DNA"/>
</dbReference>
<organism evidence="1 2">
    <name type="scientific">Chaetomium fimeti</name>
    <dbReference type="NCBI Taxonomy" id="1854472"/>
    <lineage>
        <taxon>Eukaryota</taxon>
        <taxon>Fungi</taxon>
        <taxon>Dikarya</taxon>
        <taxon>Ascomycota</taxon>
        <taxon>Pezizomycotina</taxon>
        <taxon>Sordariomycetes</taxon>
        <taxon>Sordariomycetidae</taxon>
        <taxon>Sordariales</taxon>
        <taxon>Chaetomiaceae</taxon>
        <taxon>Chaetomium</taxon>
    </lineage>
</organism>
<dbReference type="Proteomes" id="UP001278766">
    <property type="component" value="Unassembled WGS sequence"/>
</dbReference>
<reference evidence="1" key="1">
    <citation type="journal article" date="2023" name="Mol. Phylogenet. Evol.">
        <title>Genome-scale phylogeny and comparative genomics of the fungal order Sordariales.</title>
        <authorList>
            <person name="Hensen N."/>
            <person name="Bonometti L."/>
            <person name="Westerberg I."/>
            <person name="Brannstrom I.O."/>
            <person name="Guillou S."/>
            <person name="Cros-Aarteil S."/>
            <person name="Calhoun S."/>
            <person name="Haridas S."/>
            <person name="Kuo A."/>
            <person name="Mondo S."/>
            <person name="Pangilinan J."/>
            <person name="Riley R."/>
            <person name="LaButti K."/>
            <person name="Andreopoulos B."/>
            <person name="Lipzen A."/>
            <person name="Chen C."/>
            <person name="Yan M."/>
            <person name="Daum C."/>
            <person name="Ng V."/>
            <person name="Clum A."/>
            <person name="Steindorff A."/>
            <person name="Ohm R.A."/>
            <person name="Martin F."/>
            <person name="Silar P."/>
            <person name="Natvig D.O."/>
            <person name="Lalanne C."/>
            <person name="Gautier V."/>
            <person name="Ament-Velasquez S.L."/>
            <person name="Kruys A."/>
            <person name="Hutchinson M.I."/>
            <person name="Powell A.J."/>
            <person name="Barry K."/>
            <person name="Miller A.N."/>
            <person name="Grigoriev I.V."/>
            <person name="Debuchy R."/>
            <person name="Gladieux P."/>
            <person name="Hiltunen Thoren M."/>
            <person name="Johannesson H."/>
        </authorList>
    </citation>
    <scope>NUCLEOTIDE SEQUENCE</scope>
    <source>
        <strain evidence="1">CBS 168.71</strain>
    </source>
</reference>
<comment type="caution">
    <text evidence="1">The sequence shown here is derived from an EMBL/GenBank/DDBJ whole genome shotgun (WGS) entry which is preliminary data.</text>
</comment>
<keyword evidence="2" id="KW-1185">Reference proteome</keyword>
<accession>A0AAE0HMN2</accession>
<dbReference type="Gene3D" id="3.30.70.100">
    <property type="match status" value="1"/>
</dbReference>
<gene>
    <name evidence="1" type="ORF">B0H64DRAFT_439709</name>
</gene>
<dbReference type="GeneID" id="87843393"/>
<evidence type="ECO:0000313" key="1">
    <source>
        <dbReference type="EMBL" id="KAK3299325.1"/>
    </source>
</evidence>
<protein>
    <submittedName>
        <fullName evidence="1">Uncharacterized protein</fullName>
    </submittedName>
</protein>
<reference evidence="1" key="2">
    <citation type="submission" date="2023-06" db="EMBL/GenBank/DDBJ databases">
        <authorList>
            <consortium name="Lawrence Berkeley National Laboratory"/>
            <person name="Haridas S."/>
            <person name="Hensen N."/>
            <person name="Bonometti L."/>
            <person name="Westerberg I."/>
            <person name="Brannstrom I.O."/>
            <person name="Guillou S."/>
            <person name="Cros-Aarteil S."/>
            <person name="Calhoun S."/>
            <person name="Kuo A."/>
            <person name="Mondo S."/>
            <person name="Pangilinan J."/>
            <person name="Riley R."/>
            <person name="Labutti K."/>
            <person name="Andreopoulos B."/>
            <person name="Lipzen A."/>
            <person name="Chen C."/>
            <person name="Yanf M."/>
            <person name="Daum C."/>
            <person name="Ng V."/>
            <person name="Clum A."/>
            <person name="Steindorff A."/>
            <person name="Ohm R."/>
            <person name="Martin F."/>
            <person name="Silar P."/>
            <person name="Natvig D."/>
            <person name="Lalanne C."/>
            <person name="Gautier V."/>
            <person name="Ament-Velasquez S.L."/>
            <person name="Kruys A."/>
            <person name="Hutchinson M.I."/>
            <person name="Powell A.J."/>
            <person name="Barry K."/>
            <person name="Miller A.N."/>
            <person name="Grigoriev I.V."/>
            <person name="Debuchy R."/>
            <person name="Gladieux P."/>
            <person name="Thoren M.H."/>
            <person name="Johannesson H."/>
        </authorList>
    </citation>
    <scope>NUCLEOTIDE SEQUENCE</scope>
    <source>
        <strain evidence="1">CBS 168.71</strain>
    </source>
</reference>
<dbReference type="AlphaFoldDB" id="A0AAE0HMN2"/>
<sequence length="241" mass="26682">MSPVTEFALLHLTTKPPPHDTNTTNTNPLPTPLRETLTTAMRVQDDWHATAFPNLPSSSADRAAVWFSQVEDPAWLLTTARWPSVAAHWDWIRSAANERVMGELGPSIVAGETVLFHVAGGIFGKGRGGTGDGGLGSLLESPVISVRRIFVKRVDRAAFEAKFEEVRGILEGYARPHLVRFGWREDVEDGEDEDEFVLVCGGDSVDQHFAFAESEGFARYGELRELIARVDLKHYKPLSLE</sequence>
<evidence type="ECO:0000313" key="2">
    <source>
        <dbReference type="Proteomes" id="UP001278766"/>
    </source>
</evidence>
<dbReference type="RefSeq" id="XP_062662839.1">
    <property type="nucleotide sequence ID" value="XM_062806445.1"/>
</dbReference>
<dbReference type="PANTHER" id="PTHR42052">
    <property type="entry name" value="ABM DOMAIN-CONTAINING PROTEIN"/>
    <property type="match status" value="1"/>
</dbReference>
<proteinExistence type="predicted"/>